<dbReference type="AlphaFoldDB" id="A0AAE4G3W8"/>
<dbReference type="EMBL" id="JAVRAA010000001">
    <property type="protein sequence ID" value="MDT0335239.1"/>
    <property type="molecule type" value="Genomic_DNA"/>
</dbReference>
<dbReference type="SUPFAM" id="SSF143880">
    <property type="entry name" value="NE0471 N-terminal domain-like"/>
    <property type="match status" value="1"/>
</dbReference>
<dbReference type="RefSeq" id="WP_310838261.1">
    <property type="nucleotide sequence ID" value="NZ_JAVLSM010000012.1"/>
</dbReference>
<sequence>MRWEVVELKQCGEYVLQVRFRDGVEGSVRFLPSFFRGVFGELQDPVQFSRVRLVDGVVTWPGELDLAPDAMHDEIKRNGQWLLA</sequence>
<proteinExistence type="predicted"/>
<comment type="caution">
    <text evidence="1">The sequence shown here is derived from an EMBL/GenBank/DDBJ whole genome shotgun (WGS) entry which is preliminary data.</text>
</comment>
<name>A0AAE4G3W8_9BURK</name>
<protein>
    <submittedName>
        <fullName evidence="1">DUF2442 domain-containing protein</fullName>
    </submittedName>
</protein>
<dbReference type="Pfam" id="PF10387">
    <property type="entry name" value="DUF2442"/>
    <property type="match status" value="1"/>
</dbReference>
<evidence type="ECO:0000313" key="1">
    <source>
        <dbReference type="EMBL" id="MDT0335239.1"/>
    </source>
</evidence>
<organism evidence="1">
    <name type="scientific">Herbaspirillum huttiense subsp. nephrolepidis</name>
    <dbReference type="NCBI Taxonomy" id="3075126"/>
    <lineage>
        <taxon>Bacteria</taxon>
        <taxon>Pseudomonadati</taxon>
        <taxon>Pseudomonadota</taxon>
        <taxon>Betaproteobacteria</taxon>
        <taxon>Burkholderiales</taxon>
        <taxon>Oxalobacteraceae</taxon>
        <taxon>Herbaspirillum</taxon>
    </lineage>
</organism>
<dbReference type="Gene3D" id="3.30.2020.10">
    <property type="entry name" value="NE0471-like N-terminal domain"/>
    <property type="match status" value="1"/>
</dbReference>
<gene>
    <name evidence="1" type="ORF">RJN63_00245</name>
</gene>
<dbReference type="InterPro" id="IPR018841">
    <property type="entry name" value="DUF2442"/>
</dbReference>
<accession>A0AAE4G3W8</accession>
<dbReference type="InterPro" id="IPR036782">
    <property type="entry name" value="NE0471-like_N"/>
</dbReference>
<reference evidence="1" key="1">
    <citation type="submission" date="2023-02" db="EMBL/GenBank/DDBJ databases">
        <title>Description of Herbaspirillum huttiense subsp. nephrolepsisexaltata and Herbaspirillum huttiense subsp. lycopersicon.</title>
        <authorList>
            <person name="Poudel M."/>
            <person name="Sharma A."/>
            <person name="Goss E."/>
            <person name="Tapia J.H."/>
            <person name="Harmon C.M."/>
            <person name="Jones J.B."/>
        </authorList>
    </citation>
    <scope>NUCLEOTIDE SEQUENCE</scope>
    <source>
        <strain evidence="1">NC40101</strain>
    </source>
</reference>